<gene>
    <name evidence="1" type="ORF">AB6A40_011442</name>
</gene>
<sequence>MVLGTLSEQRMNLERTNLIEKVQKWKIRVTVGQFSITASWIECPEKMSQQLFIEDFDGVWRWTMLNGRTESFLKYAIPTDDIVPVSVRVAGVDSKVKVVDSRKLEV</sequence>
<reference evidence="1 2" key="1">
    <citation type="submission" date="2024-08" db="EMBL/GenBank/DDBJ databases">
        <title>Gnathostoma spinigerum genome.</title>
        <authorList>
            <person name="Gonzalez-Bertolin B."/>
            <person name="Monzon S."/>
            <person name="Zaballos A."/>
            <person name="Jimenez P."/>
            <person name="Dekumyoy P."/>
            <person name="Varona S."/>
            <person name="Cuesta I."/>
            <person name="Sumanam S."/>
            <person name="Adisakwattana P."/>
            <person name="Gasser R.B."/>
            <person name="Hernandez-Gonzalez A."/>
            <person name="Young N.D."/>
            <person name="Perteguer M.J."/>
        </authorList>
    </citation>
    <scope>NUCLEOTIDE SEQUENCE [LARGE SCALE GENOMIC DNA]</scope>
    <source>
        <strain evidence="1">AL3</strain>
        <tissue evidence="1">Liver</tissue>
    </source>
</reference>
<protein>
    <submittedName>
        <fullName evidence="1">Uncharacterized protein</fullName>
    </submittedName>
</protein>
<dbReference type="Proteomes" id="UP001608902">
    <property type="component" value="Unassembled WGS sequence"/>
</dbReference>
<evidence type="ECO:0000313" key="1">
    <source>
        <dbReference type="EMBL" id="MFH4984733.1"/>
    </source>
</evidence>
<name>A0ABD6F3J2_9BILA</name>
<comment type="caution">
    <text evidence="1">The sequence shown here is derived from an EMBL/GenBank/DDBJ whole genome shotgun (WGS) entry which is preliminary data.</text>
</comment>
<accession>A0ABD6F3J2</accession>
<dbReference type="AlphaFoldDB" id="A0ABD6F3J2"/>
<evidence type="ECO:0000313" key="2">
    <source>
        <dbReference type="Proteomes" id="UP001608902"/>
    </source>
</evidence>
<organism evidence="1 2">
    <name type="scientific">Gnathostoma spinigerum</name>
    <dbReference type="NCBI Taxonomy" id="75299"/>
    <lineage>
        <taxon>Eukaryota</taxon>
        <taxon>Metazoa</taxon>
        <taxon>Ecdysozoa</taxon>
        <taxon>Nematoda</taxon>
        <taxon>Chromadorea</taxon>
        <taxon>Rhabditida</taxon>
        <taxon>Spirurina</taxon>
        <taxon>Gnathostomatomorpha</taxon>
        <taxon>Gnathostomatoidea</taxon>
        <taxon>Gnathostomatidae</taxon>
        <taxon>Gnathostoma</taxon>
    </lineage>
</organism>
<proteinExistence type="predicted"/>
<dbReference type="EMBL" id="JBGFUD010020665">
    <property type="protein sequence ID" value="MFH4984733.1"/>
    <property type="molecule type" value="Genomic_DNA"/>
</dbReference>
<keyword evidence="2" id="KW-1185">Reference proteome</keyword>